<feature type="transmembrane region" description="Helical" evidence="5">
    <location>
        <begin position="53"/>
        <end position="71"/>
    </location>
</feature>
<keyword evidence="5" id="KW-0472">Membrane</keyword>
<dbReference type="PANTHER" id="PTHR33258">
    <property type="entry name" value="TRANSPOSASE INSL FOR INSERTION SEQUENCE ELEMENT IS186A-RELATED"/>
    <property type="match status" value="1"/>
</dbReference>
<accession>A0ABX2D800</accession>
<dbReference type="NCBIfam" id="NF033592">
    <property type="entry name" value="transpos_IS4_1"/>
    <property type="match status" value="1"/>
</dbReference>
<evidence type="ECO:0000313" key="7">
    <source>
        <dbReference type="EMBL" id="NQE38040.1"/>
    </source>
</evidence>
<dbReference type="Pfam" id="PF01609">
    <property type="entry name" value="DDE_Tnp_1"/>
    <property type="match status" value="1"/>
</dbReference>
<evidence type="ECO:0000256" key="1">
    <source>
        <dbReference type="ARBA" id="ARBA00010075"/>
    </source>
</evidence>
<evidence type="ECO:0000256" key="5">
    <source>
        <dbReference type="SAM" id="Phobius"/>
    </source>
</evidence>
<keyword evidence="3" id="KW-0238">DNA-binding</keyword>
<keyword evidence="2" id="KW-0815">Transposition</keyword>
<sequence length="457" mass="52596">MAKNQKTNRDHAKKTHRPMVEEEVIASQLSALLTPAITSQENYYRQLGLRGRILNLPLIVAAVLTLLWRDVAGVTELTRMLAREGFLWCRPTTVTQQAMSQKFLSFPACLFEGVFKNLLPSLKTAWYKRNQRPLPESIQFALTKFSRIWIVDSSTLEALFCKLKSLEDIPQGQLGGRMATVIDLMTRLPVEVWFLENPRASDVKLEENILQLVPTETLLLLDRGFYHFSFWLKLIERDIHLITRLKKGASIKLEQVFTKSYYLRDSRIRLGSGTTKTPFITLRLIEVRSGKIWHTYLTSLLDPHVLPPYVVADLYRRRWRIEDAFNTVKRLLGLSYLWTGSLNGIQLQIWGTWIFYALLVDLGDAVADQLSLPIDSISLEMIYRGLYHFYVAHQQGKATDPPKYFAPPENQDLGIVKSQRKPNVKLIVAPFPDRQRGREQFFFDTSSEIPLTTGIQA</sequence>
<feature type="domain" description="Transposase IS4-like" evidence="6">
    <location>
        <begin position="148"/>
        <end position="354"/>
    </location>
</feature>
<comment type="similarity">
    <text evidence="1">Belongs to the transposase 11 family.</text>
</comment>
<protein>
    <recommendedName>
        <fullName evidence="6">Transposase IS4-like domain-containing protein</fullName>
    </recommendedName>
</protein>
<evidence type="ECO:0000259" key="6">
    <source>
        <dbReference type="Pfam" id="PF01609"/>
    </source>
</evidence>
<comment type="caution">
    <text evidence="7">The sequence shown here is derived from an EMBL/GenBank/DDBJ whole genome shotgun (WGS) entry which is preliminary data.</text>
</comment>
<dbReference type="InterPro" id="IPR047952">
    <property type="entry name" value="Transpos_IS4"/>
</dbReference>
<dbReference type="SUPFAM" id="SSF53098">
    <property type="entry name" value="Ribonuclease H-like"/>
    <property type="match status" value="1"/>
</dbReference>
<reference evidence="7 8" key="1">
    <citation type="journal article" date="2020" name="Sci. Rep.">
        <title>A novel cyanobacterial geosmin producer, revising GeoA distribution and dispersion patterns in Bacteria.</title>
        <authorList>
            <person name="Churro C."/>
            <person name="Semedo-Aguiar A.P."/>
            <person name="Silva A.D."/>
            <person name="Pereira-Leal J.B."/>
            <person name="Leite R.B."/>
        </authorList>
    </citation>
    <scope>NUCLEOTIDE SEQUENCE [LARGE SCALE GENOMIC DNA]</scope>
    <source>
        <strain evidence="7 8">IPMA8</strain>
    </source>
</reference>
<dbReference type="Proteomes" id="UP000702425">
    <property type="component" value="Unassembled WGS sequence"/>
</dbReference>
<dbReference type="PANTHER" id="PTHR33258:SF1">
    <property type="entry name" value="TRANSPOSASE INSL FOR INSERTION SEQUENCE ELEMENT IS186A-RELATED"/>
    <property type="match status" value="1"/>
</dbReference>
<evidence type="ECO:0000313" key="8">
    <source>
        <dbReference type="Proteomes" id="UP000702425"/>
    </source>
</evidence>
<keyword evidence="5" id="KW-0812">Transmembrane</keyword>
<dbReference type="EMBL" id="SRRZ01000173">
    <property type="protein sequence ID" value="NQE38040.1"/>
    <property type="molecule type" value="Genomic_DNA"/>
</dbReference>
<dbReference type="InterPro" id="IPR002559">
    <property type="entry name" value="Transposase_11"/>
</dbReference>
<proteinExistence type="inferred from homology"/>
<keyword evidence="5" id="KW-1133">Transmembrane helix</keyword>
<keyword evidence="4" id="KW-0233">DNA recombination</keyword>
<gene>
    <name evidence="7" type="ORF">E5S67_05822</name>
</gene>
<evidence type="ECO:0000256" key="4">
    <source>
        <dbReference type="ARBA" id="ARBA00023172"/>
    </source>
</evidence>
<dbReference type="InterPro" id="IPR012337">
    <property type="entry name" value="RNaseH-like_sf"/>
</dbReference>
<name>A0ABX2D800_9CYAN</name>
<keyword evidence="8" id="KW-1185">Reference proteome</keyword>
<evidence type="ECO:0000256" key="3">
    <source>
        <dbReference type="ARBA" id="ARBA00023125"/>
    </source>
</evidence>
<evidence type="ECO:0000256" key="2">
    <source>
        <dbReference type="ARBA" id="ARBA00022578"/>
    </source>
</evidence>
<organism evidence="7 8">
    <name type="scientific">Microcoleus asticus IPMA8</name>
    <dbReference type="NCBI Taxonomy" id="2563858"/>
    <lineage>
        <taxon>Bacteria</taxon>
        <taxon>Bacillati</taxon>
        <taxon>Cyanobacteriota</taxon>
        <taxon>Cyanophyceae</taxon>
        <taxon>Oscillatoriophycideae</taxon>
        <taxon>Oscillatoriales</taxon>
        <taxon>Microcoleaceae</taxon>
        <taxon>Microcoleus</taxon>
        <taxon>Microcoleus asticus</taxon>
    </lineage>
</organism>